<dbReference type="Proteomes" id="UP001139485">
    <property type="component" value="Unassembled WGS sequence"/>
</dbReference>
<evidence type="ECO:0000313" key="2">
    <source>
        <dbReference type="Proteomes" id="UP001139485"/>
    </source>
</evidence>
<evidence type="ECO:0000313" key="1">
    <source>
        <dbReference type="EMBL" id="MCM0619386.1"/>
    </source>
</evidence>
<name>A0A9X2ID55_9ACTN</name>
<proteinExistence type="predicted"/>
<dbReference type="AlphaFoldDB" id="A0A9X2ID55"/>
<accession>A0A9X2ID55</accession>
<organism evidence="1 2">
    <name type="scientific">Nocardioides bruguierae</name>
    <dbReference type="NCBI Taxonomy" id="2945102"/>
    <lineage>
        <taxon>Bacteria</taxon>
        <taxon>Bacillati</taxon>
        <taxon>Actinomycetota</taxon>
        <taxon>Actinomycetes</taxon>
        <taxon>Propionibacteriales</taxon>
        <taxon>Nocardioidaceae</taxon>
        <taxon>Nocardioides</taxon>
    </lineage>
</organism>
<keyword evidence="2" id="KW-1185">Reference proteome</keyword>
<dbReference type="EMBL" id="JAMOIL010000002">
    <property type="protein sequence ID" value="MCM0619386.1"/>
    <property type="molecule type" value="Genomic_DNA"/>
</dbReference>
<comment type="caution">
    <text evidence="1">The sequence shown here is derived from an EMBL/GenBank/DDBJ whole genome shotgun (WGS) entry which is preliminary data.</text>
</comment>
<reference evidence="1" key="1">
    <citation type="submission" date="2022-05" db="EMBL/GenBank/DDBJ databases">
        <authorList>
            <person name="Tuo L."/>
        </authorList>
    </citation>
    <scope>NUCLEOTIDE SEQUENCE</scope>
    <source>
        <strain evidence="1">BSK12Z-4</strain>
    </source>
</reference>
<dbReference type="RefSeq" id="WP_250826218.1">
    <property type="nucleotide sequence ID" value="NZ_JAMOIL010000002.1"/>
</dbReference>
<gene>
    <name evidence="1" type="ORF">M8330_03620</name>
</gene>
<protein>
    <submittedName>
        <fullName evidence="1">Uncharacterized protein</fullName>
    </submittedName>
</protein>
<sequence>MRRSAGSRTPVFPGVLPGDEDLDEVVQHLGARFSPTGLPEQRSADDPEVRWCLEAGVRALFEEFCAFEQGEHEAVLPANELLGAVSLRRVMDAYADLLTEHGRDPGHASRDRVLRRWGSTTAFQRDVLRYLYRPGHERARHTARGEELALLLQLPLGEVVALLGEEEARVQNEDPVMQLQVALQAAFPADARLQALVHETYERRLAAWAPLYERVAGAYGVTLTRDDFDYLDLAGALNTIVEGVRQRTTSHPSLGRTRAGASLAVELIGMVLSQLDGRPWRELALLRATGEVGPDGA</sequence>